<dbReference type="InterPro" id="IPR046373">
    <property type="entry name" value="Acyl-CoA_Oxase/DH_mid-dom_sf"/>
</dbReference>
<protein>
    <submittedName>
        <fullName evidence="8">Acyl-CoA dehydrogenase family protein</fullName>
    </submittedName>
</protein>
<dbReference type="InterPro" id="IPR009100">
    <property type="entry name" value="AcylCoA_DH/oxidase_NM_dom_sf"/>
</dbReference>
<evidence type="ECO:0000259" key="6">
    <source>
        <dbReference type="Pfam" id="PF00441"/>
    </source>
</evidence>
<organism evidence="8 9">
    <name type="scientific">Pendulispora brunnea</name>
    <dbReference type="NCBI Taxonomy" id="2905690"/>
    <lineage>
        <taxon>Bacteria</taxon>
        <taxon>Pseudomonadati</taxon>
        <taxon>Myxococcota</taxon>
        <taxon>Myxococcia</taxon>
        <taxon>Myxococcales</taxon>
        <taxon>Sorangiineae</taxon>
        <taxon>Pendulisporaceae</taxon>
        <taxon>Pendulispora</taxon>
    </lineage>
</organism>
<dbReference type="RefSeq" id="WP_394849921.1">
    <property type="nucleotide sequence ID" value="NZ_CP089982.1"/>
</dbReference>
<dbReference type="PROSITE" id="PS00073">
    <property type="entry name" value="ACYL_COA_DH_2"/>
    <property type="match status" value="1"/>
</dbReference>
<gene>
    <name evidence="8" type="ORF">LZC95_20995</name>
</gene>
<dbReference type="PROSITE" id="PS00072">
    <property type="entry name" value="ACYL_COA_DH_1"/>
    <property type="match status" value="1"/>
</dbReference>
<comment type="cofactor">
    <cofactor evidence="1 5">
        <name>FAD</name>
        <dbReference type="ChEBI" id="CHEBI:57692"/>
    </cofactor>
</comment>
<dbReference type="Gene3D" id="1.20.140.10">
    <property type="entry name" value="Butyryl-CoA Dehydrogenase, subunit A, domain 3"/>
    <property type="match status" value="1"/>
</dbReference>
<dbReference type="InterPro" id="IPR006089">
    <property type="entry name" value="Acyl-CoA_DH_CS"/>
</dbReference>
<dbReference type="PANTHER" id="PTHR43884">
    <property type="entry name" value="ACYL-COA DEHYDROGENASE"/>
    <property type="match status" value="1"/>
</dbReference>
<evidence type="ECO:0000256" key="2">
    <source>
        <dbReference type="ARBA" id="ARBA00009347"/>
    </source>
</evidence>
<dbReference type="InterPro" id="IPR036250">
    <property type="entry name" value="AcylCo_DH-like_C"/>
</dbReference>
<dbReference type="InterPro" id="IPR006091">
    <property type="entry name" value="Acyl-CoA_Oxase/DH_mid-dom"/>
</dbReference>
<dbReference type="Proteomes" id="UP001379533">
    <property type="component" value="Chromosome"/>
</dbReference>
<evidence type="ECO:0000256" key="1">
    <source>
        <dbReference type="ARBA" id="ARBA00001974"/>
    </source>
</evidence>
<feature type="domain" description="Acyl-CoA dehydrogenase/oxidase C-terminal" evidence="6">
    <location>
        <begin position="225"/>
        <end position="371"/>
    </location>
</feature>
<reference evidence="8 9" key="1">
    <citation type="submission" date="2021-12" db="EMBL/GenBank/DDBJ databases">
        <title>Discovery of the Pendulisporaceae a myxobacterial family with distinct sporulation behavior and unique specialized metabolism.</title>
        <authorList>
            <person name="Garcia R."/>
            <person name="Popoff A."/>
            <person name="Bader C.D."/>
            <person name="Loehr J."/>
            <person name="Walesch S."/>
            <person name="Walt C."/>
            <person name="Boldt J."/>
            <person name="Bunk B."/>
            <person name="Haeckl F.J.F.P.J."/>
            <person name="Gunesch A.P."/>
            <person name="Birkelbach J."/>
            <person name="Nuebel U."/>
            <person name="Pietschmann T."/>
            <person name="Bach T."/>
            <person name="Mueller R."/>
        </authorList>
    </citation>
    <scope>NUCLEOTIDE SEQUENCE [LARGE SCALE GENOMIC DNA]</scope>
    <source>
        <strain evidence="8 9">MSr12523</strain>
    </source>
</reference>
<dbReference type="SUPFAM" id="SSF56645">
    <property type="entry name" value="Acyl-CoA dehydrogenase NM domain-like"/>
    <property type="match status" value="1"/>
</dbReference>
<dbReference type="Gene3D" id="1.10.540.10">
    <property type="entry name" value="Acyl-CoA dehydrogenase/oxidase, N-terminal domain"/>
    <property type="match status" value="1"/>
</dbReference>
<dbReference type="InterPro" id="IPR009075">
    <property type="entry name" value="AcylCo_DH/oxidase_C"/>
</dbReference>
<dbReference type="Pfam" id="PF00441">
    <property type="entry name" value="Acyl-CoA_dh_1"/>
    <property type="match status" value="1"/>
</dbReference>
<keyword evidence="9" id="KW-1185">Reference proteome</keyword>
<evidence type="ECO:0000259" key="7">
    <source>
        <dbReference type="Pfam" id="PF02770"/>
    </source>
</evidence>
<dbReference type="InterPro" id="IPR037069">
    <property type="entry name" value="AcylCoA_DH/ox_N_sf"/>
</dbReference>
<dbReference type="PANTHER" id="PTHR43884:SF12">
    <property type="entry name" value="ISOVALERYL-COA DEHYDROGENASE, MITOCHONDRIAL-RELATED"/>
    <property type="match status" value="1"/>
</dbReference>
<dbReference type="Pfam" id="PF02770">
    <property type="entry name" value="Acyl-CoA_dh_M"/>
    <property type="match status" value="1"/>
</dbReference>
<dbReference type="Gene3D" id="2.40.110.10">
    <property type="entry name" value="Butyryl-CoA Dehydrogenase, subunit A, domain 2"/>
    <property type="match status" value="1"/>
</dbReference>
<accession>A0ABZ2KKU9</accession>
<evidence type="ECO:0000256" key="3">
    <source>
        <dbReference type="ARBA" id="ARBA00022630"/>
    </source>
</evidence>
<name>A0ABZ2KKU9_9BACT</name>
<keyword evidence="4 5" id="KW-0274">FAD</keyword>
<evidence type="ECO:0000256" key="5">
    <source>
        <dbReference type="RuleBase" id="RU362125"/>
    </source>
</evidence>
<sequence length="376" mass="40678">MNFSWGEEDQAIFDKCVRFARARLRSADYEARRLWRDCGDIGLFDACVPTATTPLSGALRAARLMEALGYGAADMGAVFGLAAHTFACTVPAQLFCDNDVTRAIAERLRQGEAIGANAITEAGAGSDAFALEATARREGEHYVISAVKTYVTNAAVCDEILVYAKTEPDAGYLGISAFLVDRHSPGVKVGSPIEKMGLESASLASVMLEDCRVPVERRLGREGVGARIFTTSMQWERACLFGAYVGQMELQLEECVEYARERKQFGRAIGSNQAIAHKLANMKLRLEAARLLLYRAAWAIEQGEDATMSISLAKIAVAEAAVDSGLDAIQIFGGLGYVRDAAIEKRLRDAVAARIFSGTSEIQRDIVANSLSRSAR</sequence>
<comment type="similarity">
    <text evidence="2 5">Belongs to the acyl-CoA dehydrogenase family.</text>
</comment>
<dbReference type="SUPFAM" id="SSF47203">
    <property type="entry name" value="Acyl-CoA dehydrogenase C-terminal domain-like"/>
    <property type="match status" value="1"/>
</dbReference>
<keyword evidence="3 5" id="KW-0285">Flavoprotein</keyword>
<proteinExistence type="inferred from homology"/>
<dbReference type="EMBL" id="CP089982">
    <property type="protein sequence ID" value="WXA99286.1"/>
    <property type="molecule type" value="Genomic_DNA"/>
</dbReference>
<evidence type="ECO:0000313" key="8">
    <source>
        <dbReference type="EMBL" id="WXA99286.1"/>
    </source>
</evidence>
<feature type="domain" description="Acyl-CoA oxidase/dehydrogenase middle" evidence="7">
    <location>
        <begin position="117"/>
        <end position="211"/>
    </location>
</feature>
<evidence type="ECO:0000313" key="9">
    <source>
        <dbReference type="Proteomes" id="UP001379533"/>
    </source>
</evidence>
<evidence type="ECO:0000256" key="4">
    <source>
        <dbReference type="ARBA" id="ARBA00022827"/>
    </source>
</evidence>
<keyword evidence="5" id="KW-0560">Oxidoreductase</keyword>